<keyword evidence="3" id="KW-1185">Reference proteome</keyword>
<sequence>MTKINALNRTFLLMRSDLNEGVSDEQLLEALCSTRVLLAADQTVLATHSGQSAFIAAATTMARSAHSVWLQADDVPLLGEQPPLQGATMLEALRETGRDLLPDWSFEEGDPKTADIAILFGAPQVTVEAGLTLHANATDWACEVGVSPDGGWQGGDWPMGGLAVAAIVAGEAFKTAMRKLREHALSPPLFDDLHAPVSKAGIALAPPDTPKVSDLGSFDLVSAGAIGNAALHVLMRLPGICGICRVIDHDTSAITNLNRNALLRRSRLNDPKVEDLASYANGLAIEPVPHRYKGEGEPPIALGDVVLVGVDHIPSRWAVQRENPSWLGIGGTEGTSVQCSWHEPGLACARCVHPSDIERSGDIPTTAFVSYWAGLLLAAAFLRCRAGVARPMNEQAAFLSALRPESWAYAYSPILPLPDCPECGGARRAA</sequence>
<reference evidence="3" key="1">
    <citation type="journal article" date="2019" name="Int. J. Syst. Evol. Microbiol.">
        <title>The Global Catalogue of Microorganisms (GCM) 10K type strain sequencing project: providing services to taxonomists for standard genome sequencing and annotation.</title>
        <authorList>
            <consortium name="The Broad Institute Genomics Platform"/>
            <consortium name="The Broad Institute Genome Sequencing Center for Infectious Disease"/>
            <person name="Wu L."/>
            <person name="Ma J."/>
        </authorList>
    </citation>
    <scope>NUCLEOTIDE SEQUENCE [LARGE SCALE GENOMIC DNA]</scope>
    <source>
        <strain evidence="3">JCM 17563</strain>
    </source>
</reference>
<dbReference type="RefSeq" id="WP_344707976.1">
    <property type="nucleotide sequence ID" value="NZ_BAABBQ010000001.1"/>
</dbReference>
<gene>
    <name evidence="2" type="ORF">GCM10022280_27600</name>
</gene>
<feature type="domain" description="THIF-type NAD/FAD binding fold" evidence="1">
    <location>
        <begin position="220"/>
        <end position="358"/>
    </location>
</feature>
<dbReference type="InterPro" id="IPR000594">
    <property type="entry name" value="ThiF_NAD_FAD-bd"/>
</dbReference>
<accession>A0ABP7TES0</accession>
<protein>
    <recommendedName>
        <fullName evidence="1">THIF-type NAD/FAD binding fold domain-containing protein</fullName>
    </recommendedName>
</protein>
<dbReference type="EMBL" id="BAABBQ010000001">
    <property type="protein sequence ID" value="GAA4025212.1"/>
    <property type="molecule type" value="Genomic_DNA"/>
</dbReference>
<dbReference type="Pfam" id="PF00899">
    <property type="entry name" value="ThiF"/>
    <property type="match status" value="1"/>
</dbReference>
<dbReference type="Gene3D" id="3.40.50.720">
    <property type="entry name" value="NAD(P)-binding Rossmann-like Domain"/>
    <property type="match status" value="1"/>
</dbReference>
<comment type="caution">
    <text evidence="2">The sequence shown here is derived from an EMBL/GenBank/DDBJ whole genome shotgun (WGS) entry which is preliminary data.</text>
</comment>
<evidence type="ECO:0000259" key="1">
    <source>
        <dbReference type="Pfam" id="PF00899"/>
    </source>
</evidence>
<dbReference type="InterPro" id="IPR035985">
    <property type="entry name" value="Ubiquitin-activating_enz"/>
</dbReference>
<evidence type="ECO:0000313" key="2">
    <source>
        <dbReference type="EMBL" id="GAA4025212.1"/>
    </source>
</evidence>
<proteinExistence type="predicted"/>
<dbReference type="SUPFAM" id="SSF69572">
    <property type="entry name" value="Activating enzymes of the ubiquitin-like proteins"/>
    <property type="match status" value="1"/>
</dbReference>
<name>A0ABP7TES0_9SPHN</name>
<dbReference type="Proteomes" id="UP001500235">
    <property type="component" value="Unassembled WGS sequence"/>
</dbReference>
<organism evidence="2 3">
    <name type="scientific">Sphingomonas swuensis</name>
    <dbReference type="NCBI Taxonomy" id="977800"/>
    <lineage>
        <taxon>Bacteria</taxon>
        <taxon>Pseudomonadati</taxon>
        <taxon>Pseudomonadota</taxon>
        <taxon>Alphaproteobacteria</taxon>
        <taxon>Sphingomonadales</taxon>
        <taxon>Sphingomonadaceae</taxon>
        <taxon>Sphingomonas</taxon>
    </lineage>
</organism>
<evidence type="ECO:0000313" key="3">
    <source>
        <dbReference type="Proteomes" id="UP001500235"/>
    </source>
</evidence>